<reference evidence="2 3" key="1">
    <citation type="journal article" date="2019" name="Int. J. Syst. Evol. Microbiol.">
        <title>The Global Catalogue of Microorganisms (GCM) 10K type strain sequencing project: providing services to taxonomists for standard genome sequencing and annotation.</title>
        <authorList>
            <consortium name="The Broad Institute Genomics Platform"/>
            <consortium name="The Broad Institute Genome Sequencing Center for Infectious Disease"/>
            <person name="Wu L."/>
            <person name="Ma J."/>
        </authorList>
    </citation>
    <scope>NUCLEOTIDE SEQUENCE [LARGE SCALE GENOMIC DNA]</scope>
    <source>
        <strain evidence="2 3">JCM 6242</strain>
    </source>
</reference>
<dbReference type="RefSeq" id="WP_344971296.1">
    <property type="nucleotide sequence ID" value="NZ_BAAAVI010000017.1"/>
</dbReference>
<name>A0ABN3VW87_9ACTN</name>
<gene>
    <name evidence="2" type="ORF">GCM10010517_28290</name>
</gene>
<sequence>MRLVTVRLQPRATLADAMRRLGLSEEEVDTGYGLVSVDPDRGLYGLRVSESAADRLDPGTGGGVYSDPRIEPYGPPRPDRPGRDRHDPPGGQRPDRPGQG</sequence>
<keyword evidence="3" id="KW-1185">Reference proteome</keyword>
<evidence type="ECO:0000313" key="2">
    <source>
        <dbReference type="EMBL" id="GAA2868483.1"/>
    </source>
</evidence>
<accession>A0ABN3VW87</accession>
<proteinExistence type="predicted"/>
<feature type="region of interest" description="Disordered" evidence="1">
    <location>
        <begin position="49"/>
        <end position="100"/>
    </location>
</feature>
<dbReference type="Proteomes" id="UP001500831">
    <property type="component" value="Unassembled WGS sequence"/>
</dbReference>
<evidence type="ECO:0000256" key="1">
    <source>
        <dbReference type="SAM" id="MobiDB-lite"/>
    </source>
</evidence>
<comment type="caution">
    <text evidence="2">The sequence shown here is derived from an EMBL/GenBank/DDBJ whole genome shotgun (WGS) entry which is preliminary data.</text>
</comment>
<dbReference type="EMBL" id="BAAAVI010000017">
    <property type="protein sequence ID" value="GAA2868483.1"/>
    <property type="molecule type" value="Genomic_DNA"/>
</dbReference>
<protein>
    <submittedName>
        <fullName evidence="2">Uncharacterized protein</fullName>
    </submittedName>
</protein>
<organism evidence="2 3">
    <name type="scientific">Streptosporangium fragile</name>
    <dbReference type="NCBI Taxonomy" id="46186"/>
    <lineage>
        <taxon>Bacteria</taxon>
        <taxon>Bacillati</taxon>
        <taxon>Actinomycetota</taxon>
        <taxon>Actinomycetes</taxon>
        <taxon>Streptosporangiales</taxon>
        <taxon>Streptosporangiaceae</taxon>
        <taxon>Streptosporangium</taxon>
    </lineage>
</organism>
<evidence type="ECO:0000313" key="3">
    <source>
        <dbReference type="Proteomes" id="UP001500831"/>
    </source>
</evidence>
<feature type="compositionally biased region" description="Basic and acidic residues" evidence="1">
    <location>
        <begin position="77"/>
        <end position="100"/>
    </location>
</feature>